<protein>
    <submittedName>
        <fullName evidence="2">Uncharacterized protein</fullName>
    </submittedName>
</protein>
<feature type="region of interest" description="Disordered" evidence="1">
    <location>
        <begin position="41"/>
        <end position="68"/>
    </location>
</feature>
<name>A0ABS9SZS5_9ACTN</name>
<sequence length="201" mass="21500">MMEVSDVLKDAWAAVEAADLPGEIQPVAFREAVRLLSPASSATTSAMLTSGHSTDSAPGTVEPEGSAAHAPIAEREIYDRVVEHTGVDRAKLEHLVHMDDDGPHMSVPGLKLGKSNAERARAVAQIIIMVRSFGIGENETPLEVIRAECERLKVYDSANFSSQVRALNGYVVTGSGQNRRVRAKSAAVQSFSGFVDSLLTD</sequence>
<dbReference type="Proteomes" id="UP001166784">
    <property type="component" value="Unassembled WGS sequence"/>
</dbReference>
<evidence type="ECO:0000313" key="3">
    <source>
        <dbReference type="Proteomes" id="UP001166784"/>
    </source>
</evidence>
<evidence type="ECO:0000313" key="2">
    <source>
        <dbReference type="EMBL" id="MCH6161752.1"/>
    </source>
</evidence>
<feature type="compositionally biased region" description="Low complexity" evidence="1">
    <location>
        <begin position="41"/>
        <end position="50"/>
    </location>
</feature>
<dbReference type="EMBL" id="JAKWJU010000002">
    <property type="protein sequence ID" value="MCH6161752.1"/>
    <property type="molecule type" value="Genomic_DNA"/>
</dbReference>
<gene>
    <name evidence="2" type="ORF">MMA15_15550</name>
</gene>
<evidence type="ECO:0000256" key="1">
    <source>
        <dbReference type="SAM" id="MobiDB-lite"/>
    </source>
</evidence>
<organism evidence="2 3">
    <name type="scientific">Streptomyces marispadix</name>
    <dbReference type="NCBI Taxonomy" id="2922868"/>
    <lineage>
        <taxon>Bacteria</taxon>
        <taxon>Bacillati</taxon>
        <taxon>Actinomycetota</taxon>
        <taxon>Actinomycetes</taxon>
        <taxon>Kitasatosporales</taxon>
        <taxon>Streptomycetaceae</taxon>
        <taxon>Streptomyces</taxon>
    </lineage>
</organism>
<accession>A0ABS9SZS5</accession>
<keyword evidence="3" id="KW-1185">Reference proteome</keyword>
<proteinExistence type="predicted"/>
<reference evidence="2" key="2">
    <citation type="journal article" date="2023" name="Int. J. Syst. Evol. Microbiol.">
        <title>Streptomyces marispadix sp. nov., isolated from marine beach sediment of the Northern Coast of Portugal.</title>
        <authorList>
            <person name="dos Santos J.D.N."/>
            <person name="Vitorino I.R."/>
            <person name="Kallscheuer N."/>
            <person name="Srivastava A."/>
            <person name="Krautwurst S."/>
            <person name="Marz M."/>
            <person name="Jogler C."/>
            <person name="Lobo Da Cunha A."/>
            <person name="Catita J."/>
            <person name="Goncalves H."/>
            <person name="Gonzalez I."/>
            <person name="Reyes F."/>
            <person name="Lage O.M."/>
        </authorList>
    </citation>
    <scope>NUCLEOTIDE SEQUENCE</scope>
    <source>
        <strain evidence="2">M600PL45_2</strain>
    </source>
</reference>
<comment type="caution">
    <text evidence="2">The sequence shown here is derived from an EMBL/GenBank/DDBJ whole genome shotgun (WGS) entry which is preliminary data.</text>
</comment>
<reference evidence="2" key="1">
    <citation type="submission" date="2022-03" db="EMBL/GenBank/DDBJ databases">
        <authorList>
            <person name="Santos J.D.N."/>
            <person name="Kallscheuer N."/>
            <person name="Jogler C."/>
            <person name="Lage O.M."/>
        </authorList>
    </citation>
    <scope>NUCLEOTIDE SEQUENCE</scope>
    <source>
        <strain evidence="2">M600PL45_2</strain>
    </source>
</reference>